<accession>A0A0S3RT34</accession>
<keyword evidence="5" id="KW-0175">Coiled coil</keyword>
<evidence type="ECO:0000256" key="4">
    <source>
        <dbReference type="ARBA" id="ARBA00022840"/>
    </source>
</evidence>
<dbReference type="SUPFAM" id="SSF52540">
    <property type="entry name" value="P-loop containing nucleoside triphosphate hydrolases"/>
    <property type="match status" value="1"/>
</dbReference>
<feature type="domain" description="AAA+ ATPase" evidence="7">
    <location>
        <begin position="174"/>
        <end position="355"/>
    </location>
</feature>
<reference evidence="8 9" key="1">
    <citation type="journal article" date="2015" name="Sci. Rep.">
        <title>The power of single molecule real-time sequencing technology in the de novo assembly of a eukaryotic genome.</title>
        <authorList>
            <person name="Sakai H."/>
            <person name="Naito K."/>
            <person name="Ogiso-Tanaka E."/>
            <person name="Takahashi Y."/>
            <person name="Iseki K."/>
            <person name="Muto C."/>
            <person name="Satou K."/>
            <person name="Teruya K."/>
            <person name="Shiroma A."/>
            <person name="Shimoji M."/>
            <person name="Hirano T."/>
            <person name="Itoh T."/>
            <person name="Kaga A."/>
            <person name="Tomooka N."/>
        </authorList>
    </citation>
    <scope>NUCLEOTIDE SEQUENCE [LARGE SCALE GENOMIC DNA]</scope>
    <source>
        <strain evidence="9">cv. Shumari</strain>
    </source>
</reference>
<dbReference type="EMBL" id="AP015037">
    <property type="protein sequence ID" value="BAT83721.1"/>
    <property type="molecule type" value="Genomic_DNA"/>
</dbReference>
<dbReference type="InterPro" id="IPR003593">
    <property type="entry name" value="AAA+_ATPase"/>
</dbReference>
<evidence type="ECO:0000313" key="8">
    <source>
        <dbReference type="EMBL" id="BAT83721.1"/>
    </source>
</evidence>
<dbReference type="Gene3D" id="1.10.8.430">
    <property type="entry name" value="Helical domain of apoptotic protease-activating factors"/>
    <property type="match status" value="1"/>
</dbReference>
<evidence type="ECO:0000256" key="2">
    <source>
        <dbReference type="ARBA" id="ARBA00022741"/>
    </source>
</evidence>
<evidence type="ECO:0000256" key="6">
    <source>
        <dbReference type="SAM" id="MobiDB-lite"/>
    </source>
</evidence>
<dbReference type="PANTHER" id="PTHR33463:SF196">
    <property type="entry name" value="NB-ARC DOMAIN DISEASE RESISTANCE PROTEIN"/>
    <property type="match status" value="1"/>
</dbReference>
<evidence type="ECO:0000256" key="5">
    <source>
        <dbReference type="SAM" id="Coils"/>
    </source>
</evidence>
<protein>
    <recommendedName>
        <fullName evidence="7">AAA+ ATPase domain-containing protein</fullName>
    </recommendedName>
</protein>
<dbReference type="Pfam" id="PF23247">
    <property type="entry name" value="LRR_RPS2"/>
    <property type="match status" value="10"/>
</dbReference>
<evidence type="ECO:0000256" key="1">
    <source>
        <dbReference type="ARBA" id="ARBA00008894"/>
    </source>
</evidence>
<dbReference type="InterPro" id="IPR057135">
    <property type="entry name" value="At4g27190-like_LRR"/>
</dbReference>
<dbReference type="Gene3D" id="3.40.50.300">
    <property type="entry name" value="P-loop containing nucleotide triphosphate hydrolases"/>
    <property type="match status" value="1"/>
</dbReference>
<dbReference type="InterPro" id="IPR032675">
    <property type="entry name" value="LRR_dom_sf"/>
</dbReference>
<dbReference type="Proteomes" id="UP000291084">
    <property type="component" value="Chromosome 4"/>
</dbReference>
<dbReference type="SMART" id="SM00382">
    <property type="entry name" value="AAA"/>
    <property type="match status" value="1"/>
</dbReference>
<evidence type="ECO:0000259" key="7">
    <source>
        <dbReference type="SMART" id="SM00382"/>
    </source>
</evidence>
<keyword evidence="4" id="KW-0067">ATP-binding</keyword>
<dbReference type="GO" id="GO:0043531">
    <property type="term" value="F:ADP binding"/>
    <property type="evidence" value="ECO:0007669"/>
    <property type="project" value="InterPro"/>
</dbReference>
<proteinExistence type="inferred from homology"/>
<feature type="region of interest" description="Disordered" evidence="6">
    <location>
        <begin position="276"/>
        <end position="296"/>
    </location>
</feature>
<name>A0A0S3RT34_PHAAN</name>
<sequence>MEAVVSTTTESALQIAGRAVKRQLSYFFNYNDKFEEVKRYTEMLDNTRKRIQHQVNNAEMNAEEIEDDVQHCLKQLDEKIEKYEKFIHDECHSKTRCSIGFFPSNLSLRYRLGRNATKMVEEMKVEELWNKMFDEVSYRVLPSINVSLTNISYESFASRTKTIDMFMQALEDSTVNMIGLYGVGGVGKTTLVKEVAKKAQEKKLFTVVVMANITRNPNIITIQGQIAEILGMRLEEESEIVRADRIRKRLKKEKENTLIILDDLWDRLDLNRLGIPNSDEDDGSQRDVNDISNSGYHKMEKEELSSDFNNMTEEKSSGNHKRCKILLTSRRKQVLCNQMDVKERSTFSIGVLDENEAKTLLKKVAGIHIQNFVYDDKAIEIARMCDGLPIALVSIGRTLKNKSSFVWEDVYQQMKKQSYIEGKEPIEFSIKLSYDHLENELLKSVFLQCARMGNDALVMDLVKFCIGLGLLQGVHTIREARNKVNMLIEELKESSLLLESYSSNRFNMHDIVRDVALSISSKEKQVFFMKNSILDEWPHKNQLESYTAIFVHSCYIVDDLPGSIYCPRLEVLHIESKDQFLKIPDDFFKDMIELRVLILTGLNLPCLPSSLICLTKLRMLSLEKCTLGQNLSIIGELKKLRILTLSGSNIERFPFEFGQLDKLQLLDLSSCSKLRLIPSNVISRMNILEEFYMRDSLIRWETEENIQSQNGSLCELSRLNQLRNLDIHIQNVVCVPQNLFFDELDSYKIIIGEFNMLTEGEFKIPDKYEVVKLLVLNLKEGIDIHSEIWIKMLLKNVEYLWLGELINVHDVFYELNVEGFLKLKHLSIVNNFGIQYMINSMEQLHPLLAFPKLESLYLYKLENLEKICNNQLLEASFSRLKIIKIKSCGKLENIFPFSMVGHLTKLETIEVCDCDSLEDIISVESQTHINNGDSIEFPELRLLTLKSLHAFTSLYTNDKMPCAQSFEDKGRNMNKDIITEVEQDGTSSCHSLFNEKVLIPKLEWLELSSINIQKIWSDQSQHCFKNLLTLNVRDCGNLKYLLSFSMAKHLENLQSLFVGECEMMEDIFCPEDVEGNIDCVFPKLKKMEIMCMEKLNTIWQSHIGLHSFRNLDYLIIRECHKLETIFPSFMRQRFQNLQSLTITNCKLVENIFDFANISQTCDKNETNLHNIILQGLPNLVSIWKDDTGEILKHNNLKSIKIVGSPNLKYVFPLSVTYDLENLESLEVFNCRTMKEIVASDKGSNENVITFKFPHLKTVSLRSLLELVSFYGGTHTLEWPSLKDLSILRCGKLEGITTKISNSQAKPIVLATEKVIYNLEYMAMSLGEVEWLQKYIINVHKMHNLQSVVLHGLKNVEVLFWFLHRLPNLKRLIMRFCQMRRIWAPLTDISREKIGVVMQLKELELRDMWSLEEIGFEHDMLLQRVQHLIIERCTKLKTLASSSVSFRRLTYLEVVNCMMKNLMTYSTAKTLDQLTTMKVSSCPMIVAIVENEEENVQEIEFKQLRSLELFALPNLTSFLTTDKCVLKFSLLENLVVSECPQMTKFSEFLSAPHLQKVHAVAGEKDKWYWEGDLNATLQKYFPYQVFFEHSKDMKLVDYPEMKEVRYGKPVFSDNFFGSLKKLEFDAVSKREIVLPSHVLPYLKNLEELNVHSCKLARVIFDLDESETRTKGIVFRLKKLTLKNLSNLKCVWNKHSQGIVNFSNLQEVLVYDCGTLVTLFPLTLAKNLGNLKTLTIQVCFKLIAIVEEKAETIHGTTEKFEFPCLSKLFLWKMPQLICFYSGQHHLKCLMLESLHVSYCRKLKLFKSGFHDSPLRHPMFSIEEVVPKLKELTLSEKKIILLDDGHSPQDLLHKLNYLQISFEDYDDKKDTFPFDFLHKVPNLESLVVRRCFGLKELFPSQNLDGHDGILTKLNTLSLLNLSELESIGLHHPWVKPYIEKLEVLAVLWCSRLDRLVCCATSFINLKRLLVRNCRKIKCLFTSSTAKSLLNLEALIIENCESIQEITEKEEDVNGEIVFGRLVILSMCSLPRLVSFYSGNATLHFSSLQQVTLSKCPNMETFSQANINAPMLYGIKSSINDSSLTFFYDLNTTIQSLFYHKDFFEYSKHTILLDYFETRGIGFVKQAFQGKSFGNIKKLEFDGKSKGDTVIPSNVLSHLKSLEELNVHNSDEVQVIFGMNDSHTETKETVFHLKKLILKDLSNLKCILNKNPQESVSFPNLHELFVDGCGSLVTLFARNLGKLKTHEKQRYDKLVEIAGKEDAIENGTTEVLMFEFPCLSLLTLYNLTNLNCFCPEKHHLECPKLEIMHVAYCPKLKLFTSKIHDSHKEAIAEAPISCLQQPLFIVEKVVPKLKGLTLNEKNMMLMSDAHVPEAYLSKLNLLRLCFEDDKNEKGTLPFDFLHKVPNLEHFQVQRCFGIKEIFSSQKLQVHDGIPATLNALTLFELNELESIGFEHPWVKPFSEKLQTLTVTSCPRLEKLGRGAMSFINLKELYVKDCGRIEYLFTFSTAKSLVQLETLIVKNCESIKEIAMKEDEDDCDEIIFERLTTLTLNCLPRLQSFLSGNATVHFSCLKNAYAINCPNMKTFSEGVLTAPRFLGIKTSYEDSDLFFHDDLNTSFQRLFQRQVEKSACDIEHLKFGDHSHIQEIWLGVAPIPTNNSFNNLKSLTVVECESFPNVIPFYLLPFLCNLKEIEVSNCQSVKAIFDVNGAAADMKPISLPLKKLILNQLPNLEHIWNLNPDEILSLQDLQQVSISNCQTLKSLFPTSVANHLVKLHVRACATLVEIFAVADAAINGETKQFNFHCLTSLTLWELPELKYLYPGKHTLEWPMLTHLDIYHCDQLKLFKTEHHSDEFADTEDQLGISIHQQAAFSVEKVFPKLVQLSLKKEDAMAISQGQLQVMPSIERQEITWKDTMIGQGQFGANVAHLLQNLKLLKLMCYHEDDKSNIFSGGLLEEIPNIENLEVVCSSFTEIFCSQGPTTDCSKVLSKLKRLHLKNLPQLNAIGLEHSWVEPLLKTLETLEVFSCPTMKILVSSTLSFSNLTSLNVGECHGLIYVFTSSTAKRLGQLKHISIRDCQAIQEIVSKEEDRESEDEDEDITFDQLSLLSLESLPNIVGIYSGTSKLKFPCLDQVTLKECPQMKYSYVPDLHEFKPQEQT</sequence>
<feature type="coiled-coil region" evidence="5">
    <location>
        <begin position="48"/>
        <end position="82"/>
    </location>
</feature>
<evidence type="ECO:0000256" key="3">
    <source>
        <dbReference type="ARBA" id="ARBA00022821"/>
    </source>
</evidence>
<dbReference type="InterPro" id="IPR027417">
    <property type="entry name" value="P-loop_NTPase"/>
</dbReference>
<dbReference type="PRINTS" id="PR00364">
    <property type="entry name" value="DISEASERSIST"/>
</dbReference>
<gene>
    <name evidence="8" type="primary">Vigan.04G091900</name>
    <name evidence="8" type="ORF">VIGAN_04091900</name>
</gene>
<evidence type="ECO:0000313" key="9">
    <source>
        <dbReference type="Proteomes" id="UP000291084"/>
    </source>
</evidence>
<keyword evidence="9" id="KW-1185">Reference proteome</keyword>
<organism evidence="8 9">
    <name type="scientific">Vigna angularis var. angularis</name>
    <dbReference type="NCBI Taxonomy" id="157739"/>
    <lineage>
        <taxon>Eukaryota</taxon>
        <taxon>Viridiplantae</taxon>
        <taxon>Streptophyta</taxon>
        <taxon>Embryophyta</taxon>
        <taxon>Tracheophyta</taxon>
        <taxon>Spermatophyta</taxon>
        <taxon>Magnoliopsida</taxon>
        <taxon>eudicotyledons</taxon>
        <taxon>Gunneridae</taxon>
        <taxon>Pentapetalae</taxon>
        <taxon>rosids</taxon>
        <taxon>fabids</taxon>
        <taxon>Fabales</taxon>
        <taxon>Fabaceae</taxon>
        <taxon>Papilionoideae</taxon>
        <taxon>50 kb inversion clade</taxon>
        <taxon>NPAAA clade</taxon>
        <taxon>indigoferoid/millettioid clade</taxon>
        <taxon>Phaseoleae</taxon>
        <taxon>Vigna</taxon>
    </lineage>
</organism>
<dbReference type="PANTHER" id="PTHR33463">
    <property type="entry name" value="NB-ARC DOMAIN-CONTAINING PROTEIN-RELATED"/>
    <property type="match status" value="1"/>
</dbReference>
<dbReference type="InterPro" id="IPR050905">
    <property type="entry name" value="Plant_NBS-LRR"/>
</dbReference>
<dbReference type="Pfam" id="PF00931">
    <property type="entry name" value="NB-ARC"/>
    <property type="match status" value="1"/>
</dbReference>
<dbReference type="SUPFAM" id="SSF52058">
    <property type="entry name" value="L domain-like"/>
    <property type="match status" value="3"/>
</dbReference>
<dbReference type="GO" id="GO:0005524">
    <property type="term" value="F:ATP binding"/>
    <property type="evidence" value="ECO:0007669"/>
    <property type="project" value="UniProtKB-KW"/>
</dbReference>
<dbReference type="InterPro" id="IPR042197">
    <property type="entry name" value="Apaf_helical"/>
</dbReference>
<keyword evidence="2" id="KW-0547">Nucleotide-binding</keyword>
<dbReference type="OrthoDB" id="1747797at2759"/>
<dbReference type="Gene3D" id="3.80.10.10">
    <property type="entry name" value="Ribonuclease Inhibitor"/>
    <property type="match status" value="11"/>
</dbReference>
<keyword evidence="3" id="KW-0611">Plant defense</keyword>
<dbReference type="InterPro" id="IPR002182">
    <property type="entry name" value="NB-ARC"/>
</dbReference>
<dbReference type="GO" id="GO:0006952">
    <property type="term" value="P:defense response"/>
    <property type="evidence" value="ECO:0007669"/>
    <property type="project" value="UniProtKB-KW"/>
</dbReference>
<comment type="similarity">
    <text evidence="1">Belongs to the disease resistance NB-LRR family.</text>
</comment>
<dbReference type="SUPFAM" id="SSF52047">
    <property type="entry name" value="RNI-like"/>
    <property type="match status" value="5"/>
</dbReference>